<name>A0A8S4S0N8_9NEOP</name>
<comment type="caution">
    <text evidence="2">The sequence shown here is derived from an EMBL/GenBank/DDBJ whole genome shotgun (WGS) entry which is preliminary data.</text>
</comment>
<feature type="region of interest" description="Disordered" evidence="1">
    <location>
        <begin position="31"/>
        <end position="91"/>
    </location>
</feature>
<protein>
    <submittedName>
        <fullName evidence="2">Jg13421 protein</fullName>
    </submittedName>
</protein>
<proteinExistence type="predicted"/>
<keyword evidence="3" id="KW-1185">Reference proteome</keyword>
<evidence type="ECO:0000256" key="1">
    <source>
        <dbReference type="SAM" id="MobiDB-lite"/>
    </source>
</evidence>
<dbReference type="EMBL" id="CAKXAJ010025709">
    <property type="protein sequence ID" value="CAH2242978.1"/>
    <property type="molecule type" value="Genomic_DNA"/>
</dbReference>
<sequence length="91" mass="9752">MGRAVVHLVGPADWWTSYAFENIMENSQTHYLPPDVVEPWGSSHGELSSSPHSPGDAVATPQVVIGKSPSEKAKKHLKHSLGSSSSREASC</sequence>
<evidence type="ECO:0000313" key="3">
    <source>
        <dbReference type="Proteomes" id="UP000838756"/>
    </source>
</evidence>
<feature type="compositionally biased region" description="Low complexity" evidence="1">
    <location>
        <begin position="80"/>
        <end position="91"/>
    </location>
</feature>
<dbReference type="Proteomes" id="UP000838756">
    <property type="component" value="Unassembled WGS sequence"/>
</dbReference>
<feature type="compositionally biased region" description="Low complexity" evidence="1">
    <location>
        <begin position="41"/>
        <end position="55"/>
    </location>
</feature>
<reference evidence="2" key="1">
    <citation type="submission" date="2022-03" db="EMBL/GenBank/DDBJ databases">
        <authorList>
            <person name="Lindestad O."/>
        </authorList>
    </citation>
    <scope>NUCLEOTIDE SEQUENCE</scope>
</reference>
<gene>
    <name evidence="2" type="primary">jg13421</name>
    <name evidence="2" type="ORF">PAEG_LOCUS19192</name>
</gene>
<dbReference type="AlphaFoldDB" id="A0A8S4S0N8"/>
<evidence type="ECO:0000313" key="2">
    <source>
        <dbReference type="EMBL" id="CAH2242978.1"/>
    </source>
</evidence>
<accession>A0A8S4S0N8</accession>
<organism evidence="2 3">
    <name type="scientific">Pararge aegeria aegeria</name>
    <dbReference type="NCBI Taxonomy" id="348720"/>
    <lineage>
        <taxon>Eukaryota</taxon>
        <taxon>Metazoa</taxon>
        <taxon>Ecdysozoa</taxon>
        <taxon>Arthropoda</taxon>
        <taxon>Hexapoda</taxon>
        <taxon>Insecta</taxon>
        <taxon>Pterygota</taxon>
        <taxon>Neoptera</taxon>
        <taxon>Endopterygota</taxon>
        <taxon>Lepidoptera</taxon>
        <taxon>Glossata</taxon>
        <taxon>Ditrysia</taxon>
        <taxon>Papilionoidea</taxon>
        <taxon>Nymphalidae</taxon>
        <taxon>Satyrinae</taxon>
        <taxon>Satyrini</taxon>
        <taxon>Parargina</taxon>
        <taxon>Pararge</taxon>
    </lineage>
</organism>